<gene>
    <name evidence="1" type="ORF">MENTE1834_LOCUS34657</name>
</gene>
<comment type="caution">
    <text evidence="1">The sequence shown here is derived from an EMBL/GenBank/DDBJ whole genome shotgun (WGS) entry which is preliminary data.</text>
</comment>
<name>A0ACB1A7A3_MELEN</name>
<keyword evidence="2" id="KW-1185">Reference proteome</keyword>
<evidence type="ECO:0000313" key="1">
    <source>
        <dbReference type="EMBL" id="CAK5087129.1"/>
    </source>
</evidence>
<dbReference type="EMBL" id="CAVMJV010000063">
    <property type="protein sequence ID" value="CAK5087129.1"/>
    <property type="molecule type" value="Genomic_DNA"/>
</dbReference>
<evidence type="ECO:0000313" key="2">
    <source>
        <dbReference type="Proteomes" id="UP001497535"/>
    </source>
</evidence>
<protein>
    <submittedName>
        <fullName evidence="1">Uncharacterized protein</fullName>
    </submittedName>
</protein>
<proteinExistence type="predicted"/>
<accession>A0ACB1A7A3</accession>
<dbReference type="Proteomes" id="UP001497535">
    <property type="component" value="Unassembled WGS sequence"/>
</dbReference>
<reference evidence="1" key="1">
    <citation type="submission" date="2023-11" db="EMBL/GenBank/DDBJ databases">
        <authorList>
            <person name="Poullet M."/>
        </authorList>
    </citation>
    <scope>NUCLEOTIDE SEQUENCE</scope>
    <source>
        <strain evidence="1">E1834</strain>
    </source>
</reference>
<organism evidence="1 2">
    <name type="scientific">Meloidogyne enterolobii</name>
    <name type="common">Root-knot nematode worm</name>
    <name type="synonym">Meloidogyne mayaguensis</name>
    <dbReference type="NCBI Taxonomy" id="390850"/>
    <lineage>
        <taxon>Eukaryota</taxon>
        <taxon>Metazoa</taxon>
        <taxon>Ecdysozoa</taxon>
        <taxon>Nematoda</taxon>
        <taxon>Chromadorea</taxon>
        <taxon>Rhabditida</taxon>
        <taxon>Tylenchina</taxon>
        <taxon>Tylenchomorpha</taxon>
        <taxon>Tylenchoidea</taxon>
        <taxon>Meloidogynidae</taxon>
        <taxon>Meloidogyninae</taxon>
        <taxon>Meloidogyne</taxon>
    </lineage>
</organism>
<sequence>MYPFYYCLAELCLHFVHEPHRILTCTPQQPPILNTPFPNVWEVHTSILLKLFSQSYFQTNFFDLFFDKTMRDGTALFFLMFLLIFSINEKE</sequence>